<gene>
    <name evidence="1" type="ORF">MML48_2g00015829</name>
</gene>
<comment type="caution">
    <text evidence="1">The sequence shown here is derived from an EMBL/GenBank/DDBJ whole genome shotgun (WGS) entry which is preliminary data.</text>
</comment>
<organism evidence="1 2">
    <name type="scientific">Holotrichia oblita</name>
    <name type="common">Chafer beetle</name>
    <dbReference type="NCBI Taxonomy" id="644536"/>
    <lineage>
        <taxon>Eukaryota</taxon>
        <taxon>Metazoa</taxon>
        <taxon>Ecdysozoa</taxon>
        <taxon>Arthropoda</taxon>
        <taxon>Hexapoda</taxon>
        <taxon>Insecta</taxon>
        <taxon>Pterygota</taxon>
        <taxon>Neoptera</taxon>
        <taxon>Endopterygota</taxon>
        <taxon>Coleoptera</taxon>
        <taxon>Polyphaga</taxon>
        <taxon>Scarabaeiformia</taxon>
        <taxon>Scarabaeidae</taxon>
        <taxon>Melolonthinae</taxon>
        <taxon>Holotrichia</taxon>
    </lineage>
</organism>
<evidence type="ECO:0000313" key="2">
    <source>
        <dbReference type="Proteomes" id="UP001056778"/>
    </source>
</evidence>
<keyword evidence="1" id="KW-0813">Transport</keyword>
<dbReference type="EMBL" id="CM043016">
    <property type="protein sequence ID" value="KAI4467358.1"/>
    <property type="molecule type" value="Genomic_DNA"/>
</dbReference>
<proteinExistence type="predicted"/>
<reference evidence="1" key="1">
    <citation type="submission" date="2022-04" db="EMBL/GenBank/DDBJ databases">
        <title>Chromosome-scale genome assembly of Holotrichia oblita Faldermann.</title>
        <authorList>
            <person name="Rongchong L."/>
        </authorList>
    </citation>
    <scope>NUCLEOTIDE SEQUENCE</scope>
    <source>
        <strain evidence="1">81SQS9</strain>
    </source>
</reference>
<keyword evidence="2" id="KW-1185">Reference proteome</keyword>
<accession>A0ACB9TKR3</accession>
<protein>
    <submittedName>
        <fullName evidence="1">Inward rectifier potassium channel</fullName>
    </submittedName>
</protein>
<evidence type="ECO:0000313" key="1">
    <source>
        <dbReference type="EMBL" id="KAI4467358.1"/>
    </source>
</evidence>
<keyword evidence="1" id="KW-0407">Ion channel</keyword>
<name>A0ACB9TKR3_HOLOL</name>
<sequence length="350" mass="39920">MATAVNHRNTGSSNSTDSDRIEVISDEVSPNETPQPTVIPISSGDKKEGREGMCNFLHYHRPYAASSNRIVQKCGRNNVIPTEVPEKSFRYFKDIGNTILNTRWRWILITICVANAIAYVVFAGMWMLIAVINDDHDEERRGDYPPCIYGTTSFTGYLLLSMTTLNTIGYGVQYPTECQPSWMVLTLQALTSVAIEGALITAVFVKMSKPNNRSPLKIFSRKAVLEKQGLLLWPLEIVHKITYDSPMWTMSPQLLYKTRFEILVILEGDSITTGQPSQSQTSYMNKEISWGYRFVPCVSYDKDEHKYVIDDDKFNEVIECDTPLCSAQELLEFWTKQLNHRRHFGIVTPY</sequence>
<keyword evidence="1" id="KW-0406">Ion transport</keyword>
<dbReference type="Proteomes" id="UP001056778">
    <property type="component" value="Chromosome 2"/>
</dbReference>